<evidence type="ECO:0000256" key="1">
    <source>
        <dbReference type="ARBA" id="ARBA00022999"/>
    </source>
</evidence>
<feature type="compositionally biased region" description="Acidic residues" evidence="3">
    <location>
        <begin position="347"/>
        <end position="356"/>
    </location>
</feature>
<feature type="compositionally biased region" description="Acidic residues" evidence="3">
    <location>
        <begin position="312"/>
        <end position="324"/>
    </location>
</feature>
<sequence>MSSPSVTIYDWDVERMLVCLREESLHECVRPFSLKKINGIAFLNLSDNDIKAFKISQESKKKLAKLLKRMKGKRQNVRKRFDGETSVIKESKKPSVVPAHDDLHEDDCDGWSSDEFSDDPDEEEEEEESDSGGEYIEPTEDELIPPQPEGSPSKEAPNIPLGLVAQLKAGLNGTIPRNPWKGPPVSPQKTTHPVPFDEDPEDDQIYDEPPDGVEDEVYEQPSDDSSGGIVIRPMSHKKIIRCESDKGEYIDARPPKYSDKDAVVCPPAPCRPPKSFKVNKPPLMPPTPVEEQEIYDEVPEDEELGRTQVVEPEQETYEVPDDGAQDTVIQRQEQPLCETYEVPGPEPEQETYELPEEPAPARPPPRKPAGGLGWKPPKPNNIHVPPQKMKSPLPKETSKPKPASKPVLASKPQISPKPNPAGPALPASRSSRLYPSLKDHTVSPEPPSTKRPSGLPSPPGGRPPIPPPSPESPTKTEKNNNEISKNTSTPSRIQPPGRRPVPAPIEESPPPPPRPGSKPFHHKLPRLSDSDNQDNSPVIPVSQFPPMKQKKSPLPAPPEQKPVDPLKQSPWFHGPLDKKIAESALKAFSKEGAFIVRNSSKDPNNYAMSLFFKKSVRHLRMPRINNKFVLGDSGKVEFTTIVELVDYYSQNHLDLRSGGSTSLTAACPVKK</sequence>
<dbReference type="InterPro" id="IPR013761">
    <property type="entry name" value="SAM/pointed_sf"/>
</dbReference>
<name>A0A9W9YHI5_9CNID</name>
<accession>A0A9W9YHI5</accession>
<dbReference type="PRINTS" id="PR00401">
    <property type="entry name" value="SH2DOMAIN"/>
</dbReference>
<dbReference type="PROSITE" id="PS50001">
    <property type="entry name" value="SH2"/>
    <property type="match status" value="1"/>
</dbReference>
<evidence type="ECO:0000313" key="5">
    <source>
        <dbReference type="EMBL" id="KAJ7336708.1"/>
    </source>
</evidence>
<feature type="compositionally biased region" description="Acidic residues" evidence="3">
    <location>
        <begin position="196"/>
        <end position="222"/>
    </location>
</feature>
<dbReference type="PANTHER" id="PTHR19969:SF5">
    <property type="entry name" value="CRK-LIKE PROTEIN"/>
    <property type="match status" value="1"/>
</dbReference>
<protein>
    <recommendedName>
        <fullName evidence="4">SH2 domain-containing protein</fullName>
    </recommendedName>
</protein>
<evidence type="ECO:0000259" key="4">
    <source>
        <dbReference type="PROSITE" id="PS50001"/>
    </source>
</evidence>
<feature type="region of interest" description="Disordered" evidence="3">
    <location>
        <begin position="74"/>
        <end position="232"/>
    </location>
</feature>
<dbReference type="OrthoDB" id="10044490at2759"/>
<feature type="compositionally biased region" description="Pro residues" evidence="3">
    <location>
        <begin position="357"/>
        <end position="367"/>
    </location>
</feature>
<reference evidence="5" key="1">
    <citation type="submission" date="2023-01" db="EMBL/GenBank/DDBJ databases">
        <title>Genome assembly of the deep-sea coral Lophelia pertusa.</title>
        <authorList>
            <person name="Herrera S."/>
            <person name="Cordes E."/>
        </authorList>
    </citation>
    <scope>NUCLEOTIDE SEQUENCE</scope>
    <source>
        <strain evidence="5">USNM1676648</strain>
        <tissue evidence="5">Polyp</tissue>
    </source>
</reference>
<dbReference type="Proteomes" id="UP001163046">
    <property type="component" value="Unassembled WGS sequence"/>
</dbReference>
<dbReference type="InterPro" id="IPR000980">
    <property type="entry name" value="SH2"/>
</dbReference>
<evidence type="ECO:0000313" key="6">
    <source>
        <dbReference type="Proteomes" id="UP001163046"/>
    </source>
</evidence>
<dbReference type="Pfam" id="PF00017">
    <property type="entry name" value="SH2"/>
    <property type="match status" value="1"/>
</dbReference>
<comment type="caution">
    <text evidence="5">The sequence shown here is derived from an EMBL/GenBank/DDBJ whole genome shotgun (WGS) entry which is preliminary data.</text>
</comment>
<dbReference type="AlphaFoldDB" id="A0A9W9YHI5"/>
<feature type="domain" description="SH2" evidence="4">
    <location>
        <begin position="571"/>
        <end position="667"/>
    </location>
</feature>
<feature type="compositionally biased region" description="Acidic residues" evidence="3">
    <location>
        <begin position="115"/>
        <end position="143"/>
    </location>
</feature>
<feature type="compositionally biased region" description="Pro residues" evidence="3">
    <location>
        <begin position="497"/>
        <end position="516"/>
    </location>
</feature>
<gene>
    <name evidence="5" type="ORF">OS493_011930</name>
</gene>
<dbReference type="SUPFAM" id="SSF47769">
    <property type="entry name" value="SAM/Pointed domain"/>
    <property type="match status" value="1"/>
</dbReference>
<keyword evidence="6" id="KW-1185">Reference proteome</keyword>
<evidence type="ECO:0000256" key="3">
    <source>
        <dbReference type="SAM" id="MobiDB-lite"/>
    </source>
</evidence>
<feature type="compositionally biased region" description="Basic and acidic residues" evidence="3">
    <location>
        <begin position="79"/>
        <end position="103"/>
    </location>
</feature>
<dbReference type="SUPFAM" id="SSF55550">
    <property type="entry name" value="SH2 domain"/>
    <property type="match status" value="1"/>
</dbReference>
<feature type="compositionally biased region" description="Polar residues" evidence="3">
    <location>
        <begin position="481"/>
        <end position="492"/>
    </location>
</feature>
<dbReference type="InterPro" id="IPR036860">
    <property type="entry name" value="SH2_dom_sf"/>
</dbReference>
<dbReference type="GO" id="GO:0030971">
    <property type="term" value="F:receptor tyrosine kinase binding"/>
    <property type="evidence" value="ECO:0007669"/>
    <property type="project" value="TreeGrafter"/>
</dbReference>
<proteinExistence type="predicted"/>
<keyword evidence="1 2" id="KW-0727">SH2 domain</keyword>
<dbReference type="CDD" id="cd00173">
    <property type="entry name" value="SH2"/>
    <property type="match status" value="1"/>
</dbReference>
<dbReference type="EMBL" id="MU827782">
    <property type="protein sequence ID" value="KAJ7336708.1"/>
    <property type="molecule type" value="Genomic_DNA"/>
</dbReference>
<dbReference type="Gene3D" id="1.10.150.50">
    <property type="entry name" value="Transcription Factor, Ets-1"/>
    <property type="match status" value="1"/>
</dbReference>
<dbReference type="SMART" id="SM00252">
    <property type="entry name" value="SH2"/>
    <property type="match status" value="1"/>
</dbReference>
<dbReference type="GO" id="GO:0007167">
    <property type="term" value="P:enzyme-linked receptor protein signaling pathway"/>
    <property type="evidence" value="ECO:0007669"/>
    <property type="project" value="TreeGrafter"/>
</dbReference>
<feature type="compositionally biased region" description="Pro residues" evidence="3">
    <location>
        <begin position="444"/>
        <end position="471"/>
    </location>
</feature>
<organism evidence="5 6">
    <name type="scientific">Desmophyllum pertusum</name>
    <dbReference type="NCBI Taxonomy" id="174260"/>
    <lineage>
        <taxon>Eukaryota</taxon>
        <taxon>Metazoa</taxon>
        <taxon>Cnidaria</taxon>
        <taxon>Anthozoa</taxon>
        <taxon>Hexacorallia</taxon>
        <taxon>Scleractinia</taxon>
        <taxon>Caryophylliina</taxon>
        <taxon>Caryophylliidae</taxon>
        <taxon>Desmophyllum</taxon>
    </lineage>
</organism>
<feature type="compositionally biased region" description="Acidic residues" evidence="3">
    <location>
        <begin position="290"/>
        <end position="303"/>
    </location>
</feature>
<feature type="region of interest" description="Disordered" evidence="3">
    <location>
        <begin position="270"/>
        <end position="565"/>
    </location>
</feature>
<dbReference type="Gene3D" id="3.30.505.10">
    <property type="entry name" value="SH2 domain"/>
    <property type="match status" value="1"/>
</dbReference>
<dbReference type="GO" id="GO:0005737">
    <property type="term" value="C:cytoplasm"/>
    <property type="evidence" value="ECO:0007669"/>
    <property type="project" value="TreeGrafter"/>
</dbReference>
<evidence type="ECO:0000256" key="2">
    <source>
        <dbReference type="PROSITE-ProRule" id="PRU00191"/>
    </source>
</evidence>
<dbReference type="PANTHER" id="PTHR19969">
    <property type="entry name" value="SH2-SH3 ADAPTOR PROTEIN-RELATED"/>
    <property type="match status" value="1"/>
</dbReference>
<dbReference type="GO" id="GO:0035591">
    <property type="term" value="F:signaling adaptor activity"/>
    <property type="evidence" value="ECO:0007669"/>
    <property type="project" value="TreeGrafter"/>
</dbReference>
<dbReference type="InterPro" id="IPR051184">
    <property type="entry name" value="Tyrosine-phos_adapter"/>
</dbReference>
<dbReference type="GO" id="GO:0016477">
    <property type="term" value="P:cell migration"/>
    <property type="evidence" value="ECO:0007669"/>
    <property type="project" value="TreeGrafter"/>
</dbReference>